<evidence type="ECO:0000313" key="5">
    <source>
        <dbReference type="EMBL" id="CAA6798524.1"/>
    </source>
</evidence>
<comment type="similarity">
    <text evidence="2">Belongs to the pterin-4-alpha-carbinolamine dehydratase family.</text>
</comment>
<evidence type="ECO:0000256" key="4">
    <source>
        <dbReference type="ARBA" id="ARBA00023239"/>
    </source>
</evidence>
<comment type="catalytic activity">
    <reaction evidence="1">
        <text>(4aS,6R)-4a-hydroxy-L-erythro-5,6,7,8-tetrahydrobiopterin = (6R)-L-erythro-6,7-dihydrobiopterin + H2O</text>
        <dbReference type="Rhea" id="RHEA:11920"/>
        <dbReference type="ChEBI" id="CHEBI:15377"/>
        <dbReference type="ChEBI" id="CHEBI:15642"/>
        <dbReference type="ChEBI" id="CHEBI:43120"/>
        <dbReference type="EC" id="4.2.1.96"/>
    </reaction>
</comment>
<accession>A0A6S6S2J4</accession>
<keyword evidence="4 5" id="KW-0456">Lyase</keyword>
<dbReference type="Pfam" id="PF01329">
    <property type="entry name" value="Pterin_4a"/>
    <property type="match status" value="1"/>
</dbReference>
<sequence>MFKEEDNRLKANFKFEDFITAFSFMTEVAFWAEKQAHHPNWTNVYNTVNIELTTHDAGNTVTQKDHKLAKKITQLYAKYQ</sequence>
<dbReference type="AlphaFoldDB" id="A0A6S6S2J4"/>
<evidence type="ECO:0000256" key="3">
    <source>
        <dbReference type="ARBA" id="ARBA00013252"/>
    </source>
</evidence>
<dbReference type="PANTHER" id="PTHR12599">
    <property type="entry name" value="PTERIN-4-ALPHA-CARBINOLAMINE DEHYDRATASE"/>
    <property type="match status" value="1"/>
</dbReference>
<dbReference type="InterPro" id="IPR001533">
    <property type="entry name" value="Pterin_deHydtase"/>
</dbReference>
<dbReference type="EMBL" id="CACVAQ010000007">
    <property type="protein sequence ID" value="CAA6798524.1"/>
    <property type="molecule type" value="Genomic_DNA"/>
</dbReference>
<dbReference type="InterPro" id="IPR036428">
    <property type="entry name" value="PCD_sf"/>
</dbReference>
<evidence type="ECO:0000256" key="2">
    <source>
        <dbReference type="ARBA" id="ARBA00006472"/>
    </source>
</evidence>
<reference evidence="5" key="1">
    <citation type="submission" date="2020-01" db="EMBL/GenBank/DDBJ databases">
        <authorList>
            <person name="Meier V. D."/>
            <person name="Meier V D."/>
        </authorList>
    </citation>
    <scope>NUCLEOTIDE SEQUENCE</scope>
    <source>
        <strain evidence="5">HLG_WM_MAG_10</strain>
    </source>
</reference>
<dbReference type="PANTHER" id="PTHR12599:SF0">
    <property type="entry name" value="PTERIN-4-ALPHA-CARBINOLAMINE DEHYDRATASE"/>
    <property type="match status" value="1"/>
</dbReference>
<dbReference type="GO" id="GO:0006729">
    <property type="term" value="P:tetrahydrobiopterin biosynthetic process"/>
    <property type="evidence" value="ECO:0007669"/>
    <property type="project" value="InterPro"/>
</dbReference>
<proteinExistence type="inferred from homology"/>
<name>A0A6S6S2J4_9BACT</name>
<dbReference type="Gene3D" id="3.30.1360.20">
    <property type="entry name" value="Transcriptional coactivator/pterin dehydratase"/>
    <property type="match status" value="1"/>
</dbReference>
<organism evidence="5">
    <name type="scientific">uncultured Aureispira sp</name>
    <dbReference type="NCBI Taxonomy" id="1331704"/>
    <lineage>
        <taxon>Bacteria</taxon>
        <taxon>Pseudomonadati</taxon>
        <taxon>Bacteroidota</taxon>
        <taxon>Saprospiria</taxon>
        <taxon>Saprospirales</taxon>
        <taxon>Saprospiraceae</taxon>
        <taxon>Aureispira</taxon>
        <taxon>environmental samples</taxon>
    </lineage>
</organism>
<dbReference type="GO" id="GO:0008124">
    <property type="term" value="F:4-alpha-hydroxytetrahydrobiopterin dehydratase activity"/>
    <property type="evidence" value="ECO:0007669"/>
    <property type="project" value="UniProtKB-EC"/>
</dbReference>
<evidence type="ECO:0000256" key="1">
    <source>
        <dbReference type="ARBA" id="ARBA00001554"/>
    </source>
</evidence>
<gene>
    <name evidence="5" type="ORF">HELGO_WM28150</name>
</gene>
<dbReference type="EC" id="4.2.1.96" evidence="3"/>
<protein>
    <recommendedName>
        <fullName evidence="3">4a-hydroxytetrahydrobiopterin dehydratase</fullName>
        <ecNumber evidence="3">4.2.1.96</ecNumber>
    </recommendedName>
</protein>
<dbReference type="SUPFAM" id="SSF55248">
    <property type="entry name" value="PCD-like"/>
    <property type="match status" value="1"/>
</dbReference>